<proteinExistence type="inferred from homology"/>
<organism evidence="3 4">
    <name type="scientific">Toxostoma redivivum</name>
    <name type="common">California thrasher</name>
    <dbReference type="NCBI Taxonomy" id="99882"/>
    <lineage>
        <taxon>Eukaryota</taxon>
        <taxon>Metazoa</taxon>
        <taxon>Chordata</taxon>
        <taxon>Craniata</taxon>
        <taxon>Vertebrata</taxon>
        <taxon>Euteleostomi</taxon>
        <taxon>Archelosauria</taxon>
        <taxon>Archosauria</taxon>
        <taxon>Dinosauria</taxon>
        <taxon>Saurischia</taxon>
        <taxon>Theropoda</taxon>
        <taxon>Coelurosauria</taxon>
        <taxon>Aves</taxon>
        <taxon>Neognathae</taxon>
        <taxon>Neoaves</taxon>
        <taxon>Telluraves</taxon>
        <taxon>Australaves</taxon>
        <taxon>Passeriformes</taxon>
        <taxon>Mimidae</taxon>
        <taxon>Toxostoma</taxon>
    </lineage>
</organism>
<gene>
    <name evidence="3" type="primary">Ctsd_1</name>
    <name evidence="3" type="ORF">TOXRED_R15731</name>
</gene>
<dbReference type="PROSITE" id="PS51767">
    <property type="entry name" value="PEPTIDASE_A1"/>
    <property type="match status" value="1"/>
</dbReference>
<feature type="non-terminal residue" evidence="3">
    <location>
        <position position="75"/>
    </location>
</feature>
<dbReference type="InterPro" id="IPR021109">
    <property type="entry name" value="Peptidase_aspartic_dom_sf"/>
</dbReference>
<dbReference type="EMBL" id="VXBI01014894">
    <property type="protein sequence ID" value="NWS93223.1"/>
    <property type="molecule type" value="Genomic_DNA"/>
</dbReference>
<reference evidence="3 4" key="1">
    <citation type="submission" date="2019-09" db="EMBL/GenBank/DDBJ databases">
        <title>Bird 10,000 Genomes (B10K) Project - Family phase.</title>
        <authorList>
            <person name="Zhang G."/>
        </authorList>
    </citation>
    <scope>NUCLEOTIDE SEQUENCE [LARGE SCALE GENOMIC DNA]</scope>
    <source>
        <strain evidence="3">B10K-DU-002-15</strain>
        <tissue evidence="3">Muscle</tissue>
    </source>
</reference>
<dbReference type="Gene3D" id="2.40.70.10">
    <property type="entry name" value="Acid Proteases"/>
    <property type="match status" value="1"/>
</dbReference>
<evidence type="ECO:0000313" key="3">
    <source>
        <dbReference type="EMBL" id="NWS93223.1"/>
    </source>
</evidence>
<dbReference type="PANTHER" id="PTHR47966">
    <property type="entry name" value="BETA-SITE APP-CLEAVING ENZYME, ISOFORM A-RELATED"/>
    <property type="match status" value="1"/>
</dbReference>
<dbReference type="InterPro" id="IPR033121">
    <property type="entry name" value="PEPTIDASE_A1"/>
</dbReference>
<evidence type="ECO:0000256" key="1">
    <source>
        <dbReference type="ARBA" id="ARBA00007447"/>
    </source>
</evidence>
<dbReference type="GO" id="GO:0004190">
    <property type="term" value="F:aspartic-type endopeptidase activity"/>
    <property type="evidence" value="ECO:0007669"/>
    <property type="project" value="InterPro"/>
</dbReference>
<sequence length="75" mass="7943">SPQVSNVSVPNQTFAEAVALPGLAFAAARFDGVLGLAFPAASAGPARPVFDNMMEQGMFRNNVFSFHLRRYGTPG</sequence>
<comment type="caution">
    <text evidence="3">The sequence shown here is derived from an EMBL/GenBank/DDBJ whole genome shotgun (WGS) entry which is preliminary data.</text>
</comment>
<protein>
    <submittedName>
        <fullName evidence="3">CATD protein</fullName>
    </submittedName>
</protein>
<dbReference type="Proteomes" id="UP000523146">
    <property type="component" value="Unassembled WGS sequence"/>
</dbReference>
<comment type="similarity">
    <text evidence="1">Belongs to the peptidase A1 family.</text>
</comment>
<accession>A0A7K5JIQ2</accession>
<dbReference type="AlphaFoldDB" id="A0A7K5JIQ2"/>
<evidence type="ECO:0000259" key="2">
    <source>
        <dbReference type="PROSITE" id="PS51767"/>
    </source>
</evidence>
<name>A0A7K5JIQ2_TOXRE</name>
<dbReference type="SUPFAM" id="SSF50630">
    <property type="entry name" value="Acid proteases"/>
    <property type="match status" value="1"/>
</dbReference>
<feature type="domain" description="Peptidase A1" evidence="2">
    <location>
        <begin position="1"/>
        <end position="75"/>
    </location>
</feature>
<feature type="non-terminal residue" evidence="3">
    <location>
        <position position="1"/>
    </location>
</feature>
<dbReference type="GO" id="GO:0006508">
    <property type="term" value="P:proteolysis"/>
    <property type="evidence" value="ECO:0007669"/>
    <property type="project" value="InterPro"/>
</dbReference>
<keyword evidence="4" id="KW-1185">Reference proteome</keyword>
<dbReference type="PANTHER" id="PTHR47966:SF51">
    <property type="entry name" value="BETA-SITE APP-CLEAVING ENZYME, ISOFORM A-RELATED"/>
    <property type="match status" value="1"/>
</dbReference>
<dbReference type="InterPro" id="IPR001461">
    <property type="entry name" value="Aspartic_peptidase_A1"/>
</dbReference>
<evidence type="ECO:0000313" key="4">
    <source>
        <dbReference type="Proteomes" id="UP000523146"/>
    </source>
</evidence>
<dbReference type="Pfam" id="PF00026">
    <property type="entry name" value="Asp"/>
    <property type="match status" value="1"/>
</dbReference>